<feature type="region of interest" description="Disordered" evidence="3">
    <location>
        <begin position="1"/>
        <end position="21"/>
    </location>
</feature>
<dbReference type="Pfam" id="PF01735">
    <property type="entry name" value="PLA2_B"/>
    <property type="match status" value="1"/>
</dbReference>
<evidence type="ECO:0000313" key="5">
    <source>
        <dbReference type="EMBL" id="GLC59780.1"/>
    </source>
</evidence>
<evidence type="ECO:0000256" key="1">
    <source>
        <dbReference type="ARBA" id="ARBA00022801"/>
    </source>
</evidence>
<dbReference type="Proteomes" id="UP001165080">
    <property type="component" value="Unassembled WGS sequence"/>
</dbReference>
<evidence type="ECO:0000313" key="6">
    <source>
        <dbReference type="Proteomes" id="UP001165080"/>
    </source>
</evidence>
<dbReference type="GO" id="GO:0005829">
    <property type="term" value="C:cytosol"/>
    <property type="evidence" value="ECO:0007669"/>
    <property type="project" value="TreeGrafter"/>
</dbReference>
<evidence type="ECO:0000256" key="2">
    <source>
        <dbReference type="ARBA" id="ARBA00023098"/>
    </source>
</evidence>
<protein>
    <recommendedName>
        <fullName evidence="4">PLA2c domain-containing protein</fullName>
    </recommendedName>
</protein>
<dbReference type="EMBL" id="BRXU01000030">
    <property type="protein sequence ID" value="GLC59780.1"/>
    <property type="molecule type" value="Genomic_DNA"/>
</dbReference>
<keyword evidence="2" id="KW-0443">Lipid metabolism</keyword>
<evidence type="ECO:0000259" key="4">
    <source>
        <dbReference type="Pfam" id="PF01735"/>
    </source>
</evidence>
<dbReference type="InterPro" id="IPR016035">
    <property type="entry name" value="Acyl_Trfase/lysoPLipase"/>
</dbReference>
<comment type="caution">
    <text evidence="5">The sequence shown here is derived from an EMBL/GenBank/DDBJ whole genome shotgun (WGS) entry which is preliminary data.</text>
</comment>
<reference evidence="5 6" key="1">
    <citation type="journal article" date="2023" name="Commun. Biol.">
        <title>Reorganization of the ancestral sex-determining regions during the evolution of trioecy in Pleodorina starrii.</title>
        <authorList>
            <person name="Takahashi K."/>
            <person name="Suzuki S."/>
            <person name="Kawai-Toyooka H."/>
            <person name="Yamamoto K."/>
            <person name="Hamaji T."/>
            <person name="Ootsuki R."/>
            <person name="Yamaguchi H."/>
            <person name="Kawachi M."/>
            <person name="Higashiyama T."/>
            <person name="Nozaki H."/>
        </authorList>
    </citation>
    <scope>NUCLEOTIDE SEQUENCE [LARGE SCALE GENOMIC DNA]</scope>
    <source>
        <strain evidence="5 6">NIES-4479</strain>
    </source>
</reference>
<keyword evidence="1" id="KW-0378">Hydrolase</keyword>
<organism evidence="5 6">
    <name type="scientific">Pleodorina starrii</name>
    <dbReference type="NCBI Taxonomy" id="330485"/>
    <lineage>
        <taxon>Eukaryota</taxon>
        <taxon>Viridiplantae</taxon>
        <taxon>Chlorophyta</taxon>
        <taxon>core chlorophytes</taxon>
        <taxon>Chlorophyceae</taxon>
        <taxon>CS clade</taxon>
        <taxon>Chlamydomonadales</taxon>
        <taxon>Volvocaceae</taxon>
        <taxon>Pleodorina</taxon>
    </lineage>
</organism>
<dbReference type="PANTHER" id="PTHR10728:SF40">
    <property type="entry name" value="PATATIN FAMILY PROTEIN"/>
    <property type="match status" value="1"/>
</dbReference>
<dbReference type="GO" id="GO:0046475">
    <property type="term" value="P:glycerophospholipid catabolic process"/>
    <property type="evidence" value="ECO:0007669"/>
    <property type="project" value="TreeGrafter"/>
</dbReference>
<gene>
    <name evidence="5" type="primary">PLEST010242</name>
    <name evidence="5" type="ORF">PLESTB_001535000</name>
</gene>
<evidence type="ECO:0000256" key="3">
    <source>
        <dbReference type="SAM" id="MobiDB-lite"/>
    </source>
</evidence>
<keyword evidence="6" id="KW-1185">Reference proteome</keyword>
<dbReference type="OrthoDB" id="4084751at2759"/>
<name>A0A9W6BXQ5_9CHLO</name>
<dbReference type="SUPFAM" id="SSF52151">
    <property type="entry name" value="FabD/lysophospholipase-like"/>
    <property type="match status" value="1"/>
</dbReference>
<dbReference type="GO" id="GO:0004623">
    <property type="term" value="F:phospholipase A2 activity"/>
    <property type="evidence" value="ECO:0007669"/>
    <property type="project" value="TreeGrafter"/>
</dbReference>
<accession>A0A9W6BXQ5</accession>
<dbReference type="PANTHER" id="PTHR10728">
    <property type="entry name" value="CYTOSOLIC PHOSPHOLIPASE A2"/>
    <property type="match status" value="1"/>
</dbReference>
<feature type="compositionally biased region" description="Polar residues" evidence="3">
    <location>
        <begin position="1"/>
        <end position="12"/>
    </location>
</feature>
<dbReference type="Gene3D" id="3.40.1090.10">
    <property type="entry name" value="Cytosolic phospholipase A2 catalytic domain"/>
    <property type="match status" value="1"/>
</dbReference>
<dbReference type="AlphaFoldDB" id="A0A9W6BXQ5"/>
<dbReference type="InterPro" id="IPR002642">
    <property type="entry name" value="LysoPLipase_cat_dom"/>
</dbReference>
<sequence length="635" mass="67506">MGCGASRSQQDGIEQVEPPPAAVGVTATVTIEETQPEVKQSSKGTTAEAELTGTTMVKAWVADADGTLCFPEIDDPEFAIPVLESNKLPLAICISGGGFRAATLGLGWLRALHILGVLRKAKYLCTCSGSSWLSSALSFQRLVPLDDFLGPHLSPEQCTPEALNDVGQKGRSAAAVLADAEPLRVYFREMAGDLVDLEGEGDGEEGAAKQARSWSKAMAGAFLQPYGLGDTDQSTVTISGTKGGVDATVAVRAAKVGRGNVFTADLKALPFPIIAQVIMLARERLKYFPLEWTPLYSGCPVRCSETSPKLGAGWVETMGLNTHLVGQPEPAECLPKGRAVHVRVRPAGPASLGEAIGISSAYNAYKWALGKSRAGRTLHRALGFNTAQYFDQQDWSCSPVELADGGGVDYLAFHPALRRRVRSVIVCSATRTAIGDPKFAVYMKELAGLFGCWPGEPKADKDKDTLPADEYNKLQQVFAPEGFAVLHQALKDAAQAGLPPVHVQEYEVLDNAALGIRGGWRVRVMWVINDVQPQWEAALPNETRELLEGHRNGLLKKVEEALNPLDADTLREFPHVSTFAMNYTPQLVSLMAHHAANMIMGSQAALQGLLSAAAAAAGEPATAAAAAATTASAAK</sequence>
<proteinExistence type="predicted"/>
<feature type="domain" description="PLA2c" evidence="4">
    <location>
        <begin position="90"/>
        <end position="147"/>
    </location>
</feature>